<keyword evidence="2" id="KW-0472">Membrane</keyword>
<name>A0ABV7Z242_9BACT</name>
<dbReference type="Proteomes" id="UP001595616">
    <property type="component" value="Unassembled WGS sequence"/>
</dbReference>
<evidence type="ECO:0000313" key="6">
    <source>
        <dbReference type="Proteomes" id="UP001595616"/>
    </source>
</evidence>
<dbReference type="InterPro" id="IPR000184">
    <property type="entry name" value="Bac_surfAg_D15"/>
</dbReference>
<feature type="domain" description="Bacterial surface antigen (D15)" evidence="4">
    <location>
        <begin position="195"/>
        <end position="365"/>
    </location>
</feature>
<accession>A0ABV7Z242</accession>
<feature type="signal peptide" evidence="3">
    <location>
        <begin position="1"/>
        <end position="19"/>
    </location>
</feature>
<organism evidence="5 6">
    <name type="scientific">Lacihabitans lacunae</name>
    <dbReference type="NCBI Taxonomy" id="1028214"/>
    <lineage>
        <taxon>Bacteria</taxon>
        <taxon>Pseudomonadati</taxon>
        <taxon>Bacteroidota</taxon>
        <taxon>Cytophagia</taxon>
        <taxon>Cytophagales</taxon>
        <taxon>Leadbetterellaceae</taxon>
        <taxon>Lacihabitans</taxon>
    </lineage>
</organism>
<reference evidence="6" key="1">
    <citation type="journal article" date="2019" name="Int. J. Syst. Evol. Microbiol.">
        <title>The Global Catalogue of Microorganisms (GCM) 10K type strain sequencing project: providing services to taxonomists for standard genome sequencing and annotation.</title>
        <authorList>
            <consortium name="The Broad Institute Genomics Platform"/>
            <consortium name="The Broad Institute Genome Sequencing Center for Infectious Disease"/>
            <person name="Wu L."/>
            <person name="Ma J."/>
        </authorList>
    </citation>
    <scope>NUCLEOTIDE SEQUENCE [LARGE SCALE GENOMIC DNA]</scope>
    <source>
        <strain evidence="6">CECT 7956</strain>
    </source>
</reference>
<evidence type="ECO:0000256" key="1">
    <source>
        <dbReference type="ARBA" id="ARBA00004370"/>
    </source>
</evidence>
<sequence length="395" mass="45021">MPFKNLFFLFFFLNFSLNAQSLDSLQKSTADSIEKIDIRDFFKSKKQEHAPKKIQIGAIPAVGYTLQTGWAVSGIVNVSFNLGKSANQLPSIINGSINYTQYNQIIVPVQASIWTKDNSFNLITDFRYIKYPSLIYGLGEKVDPNLGIETDFSGLKFHQTVMKKVAPNLFTGLGYYFDTFWNIKASDSLSTATASELKNRLNTKELASGLAFKLIYDSRENHVSATQGIYANIVYRVNPQFLGSDQSWESLILDLRKYVTFPRNSHNVLAFWNLYWLTTSKDSPPYLILPSTGWDDSYNTGRGYIQGRFRGRNMFYFETEYRYQILKNDLLRGVVFYNLQKFSGDLSSTFTTLKPGYGLGLRLKLNKITDTNVCLDYGFGQNGSRGFFINVTEVF</sequence>
<dbReference type="RefSeq" id="WP_379840087.1">
    <property type="nucleotide sequence ID" value="NZ_JBHRYQ010000001.1"/>
</dbReference>
<gene>
    <name evidence="5" type="ORF">ACFOOI_21125</name>
</gene>
<evidence type="ECO:0000256" key="2">
    <source>
        <dbReference type="ARBA" id="ARBA00023136"/>
    </source>
</evidence>
<dbReference type="EMBL" id="JBHRYQ010000001">
    <property type="protein sequence ID" value="MFC3813182.1"/>
    <property type="molecule type" value="Genomic_DNA"/>
</dbReference>
<keyword evidence="3" id="KW-0732">Signal</keyword>
<evidence type="ECO:0000313" key="5">
    <source>
        <dbReference type="EMBL" id="MFC3813182.1"/>
    </source>
</evidence>
<proteinExistence type="predicted"/>
<keyword evidence="6" id="KW-1185">Reference proteome</keyword>
<comment type="subcellular location">
    <subcellularLocation>
        <location evidence="1">Membrane</location>
    </subcellularLocation>
</comment>
<protein>
    <submittedName>
        <fullName evidence="5">BamA/TamA family outer membrane protein</fullName>
    </submittedName>
</protein>
<evidence type="ECO:0000256" key="3">
    <source>
        <dbReference type="SAM" id="SignalP"/>
    </source>
</evidence>
<dbReference type="Pfam" id="PF01103">
    <property type="entry name" value="Omp85"/>
    <property type="match status" value="1"/>
</dbReference>
<comment type="caution">
    <text evidence="5">The sequence shown here is derived from an EMBL/GenBank/DDBJ whole genome shotgun (WGS) entry which is preliminary data.</text>
</comment>
<dbReference type="Gene3D" id="2.40.160.50">
    <property type="entry name" value="membrane protein fhac: a member of the omp85/tpsb transporter family"/>
    <property type="match status" value="1"/>
</dbReference>
<feature type="chain" id="PRO_5046163020" evidence="3">
    <location>
        <begin position="20"/>
        <end position="395"/>
    </location>
</feature>
<evidence type="ECO:0000259" key="4">
    <source>
        <dbReference type="Pfam" id="PF01103"/>
    </source>
</evidence>